<dbReference type="RefSeq" id="XP_067475697.1">
    <property type="nucleotide sequence ID" value="XM_067622746.1"/>
</dbReference>
<gene>
    <name evidence="2" type="ORF">ASPBRDRAFT_302204</name>
</gene>
<reference evidence="3" key="1">
    <citation type="journal article" date="2017" name="Genome Biol.">
        <title>Comparative genomics reveals high biological diversity and specific adaptations in the industrially and medically important fungal genus Aspergillus.</title>
        <authorList>
            <person name="de Vries R.P."/>
            <person name="Riley R."/>
            <person name="Wiebenga A."/>
            <person name="Aguilar-Osorio G."/>
            <person name="Amillis S."/>
            <person name="Uchima C.A."/>
            <person name="Anderluh G."/>
            <person name="Asadollahi M."/>
            <person name="Askin M."/>
            <person name="Barry K."/>
            <person name="Battaglia E."/>
            <person name="Bayram O."/>
            <person name="Benocci T."/>
            <person name="Braus-Stromeyer S.A."/>
            <person name="Caldana C."/>
            <person name="Canovas D."/>
            <person name="Cerqueira G.C."/>
            <person name="Chen F."/>
            <person name="Chen W."/>
            <person name="Choi C."/>
            <person name="Clum A."/>
            <person name="Dos Santos R.A."/>
            <person name="Damasio A.R."/>
            <person name="Diallinas G."/>
            <person name="Emri T."/>
            <person name="Fekete E."/>
            <person name="Flipphi M."/>
            <person name="Freyberg S."/>
            <person name="Gallo A."/>
            <person name="Gournas C."/>
            <person name="Habgood R."/>
            <person name="Hainaut M."/>
            <person name="Harispe M.L."/>
            <person name="Henrissat B."/>
            <person name="Hilden K.S."/>
            <person name="Hope R."/>
            <person name="Hossain A."/>
            <person name="Karabika E."/>
            <person name="Karaffa L."/>
            <person name="Karanyi Z."/>
            <person name="Krasevec N."/>
            <person name="Kuo A."/>
            <person name="Kusch H."/>
            <person name="LaButti K."/>
            <person name="Lagendijk E.L."/>
            <person name="Lapidus A."/>
            <person name="Levasseur A."/>
            <person name="Lindquist E."/>
            <person name="Lipzen A."/>
            <person name="Logrieco A.F."/>
            <person name="MacCabe A."/>
            <person name="Maekelae M.R."/>
            <person name="Malavazi I."/>
            <person name="Melin P."/>
            <person name="Meyer V."/>
            <person name="Mielnichuk N."/>
            <person name="Miskei M."/>
            <person name="Molnar A.P."/>
            <person name="Mule G."/>
            <person name="Ngan C.Y."/>
            <person name="Orejas M."/>
            <person name="Orosz E."/>
            <person name="Ouedraogo J.P."/>
            <person name="Overkamp K.M."/>
            <person name="Park H.-S."/>
            <person name="Perrone G."/>
            <person name="Piumi F."/>
            <person name="Punt P.J."/>
            <person name="Ram A.F."/>
            <person name="Ramon A."/>
            <person name="Rauscher S."/>
            <person name="Record E."/>
            <person name="Riano-Pachon D.M."/>
            <person name="Robert V."/>
            <person name="Roehrig J."/>
            <person name="Ruller R."/>
            <person name="Salamov A."/>
            <person name="Salih N.S."/>
            <person name="Samson R.A."/>
            <person name="Sandor E."/>
            <person name="Sanguinetti M."/>
            <person name="Schuetze T."/>
            <person name="Sepcic K."/>
            <person name="Shelest E."/>
            <person name="Sherlock G."/>
            <person name="Sophianopoulou V."/>
            <person name="Squina F.M."/>
            <person name="Sun H."/>
            <person name="Susca A."/>
            <person name="Todd R.B."/>
            <person name="Tsang A."/>
            <person name="Unkles S.E."/>
            <person name="van de Wiele N."/>
            <person name="van Rossen-Uffink D."/>
            <person name="Oliveira J.V."/>
            <person name="Vesth T.C."/>
            <person name="Visser J."/>
            <person name="Yu J.-H."/>
            <person name="Zhou M."/>
            <person name="Andersen M.R."/>
            <person name="Archer D.B."/>
            <person name="Baker S.E."/>
            <person name="Benoit I."/>
            <person name="Brakhage A.A."/>
            <person name="Braus G.H."/>
            <person name="Fischer R."/>
            <person name="Frisvad J.C."/>
            <person name="Goldman G.H."/>
            <person name="Houbraken J."/>
            <person name="Oakley B."/>
            <person name="Pocsi I."/>
            <person name="Scazzocchio C."/>
            <person name="Seiboth B."/>
            <person name="vanKuyk P.A."/>
            <person name="Wortman J."/>
            <person name="Dyer P.S."/>
            <person name="Grigoriev I.V."/>
        </authorList>
    </citation>
    <scope>NUCLEOTIDE SEQUENCE [LARGE SCALE GENOMIC DNA]</scope>
    <source>
        <strain evidence="3">CBS 101740 / IMI 381727 / IBT 21946</strain>
    </source>
</reference>
<dbReference type="VEuPathDB" id="FungiDB:ASPBRDRAFT_302204"/>
<feature type="region of interest" description="Disordered" evidence="1">
    <location>
        <begin position="1"/>
        <end position="78"/>
    </location>
</feature>
<proteinExistence type="predicted"/>
<dbReference type="AlphaFoldDB" id="A0A1L9U9Y0"/>
<evidence type="ECO:0000313" key="3">
    <source>
        <dbReference type="Proteomes" id="UP000184499"/>
    </source>
</evidence>
<name>A0A1L9U9Y0_ASPBC</name>
<protein>
    <submittedName>
        <fullName evidence="2">Uncharacterized protein</fullName>
    </submittedName>
</protein>
<feature type="compositionally biased region" description="Basic and acidic residues" evidence="1">
    <location>
        <begin position="1"/>
        <end position="19"/>
    </location>
</feature>
<dbReference type="OMA" id="THAGEEW"/>
<dbReference type="EMBL" id="KV878690">
    <property type="protein sequence ID" value="OJJ68448.1"/>
    <property type="molecule type" value="Genomic_DNA"/>
</dbReference>
<feature type="compositionally biased region" description="Low complexity" evidence="1">
    <location>
        <begin position="26"/>
        <end position="50"/>
    </location>
</feature>
<dbReference type="OrthoDB" id="4476768at2759"/>
<evidence type="ECO:0000313" key="2">
    <source>
        <dbReference type="EMBL" id="OJJ68448.1"/>
    </source>
</evidence>
<evidence type="ECO:0000256" key="1">
    <source>
        <dbReference type="SAM" id="MobiDB-lite"/>
    </source>
</evidence>
<dbReference type="Proteomes" id="UP000184499">
    <property type="component" value="Unassembled WGS sequence"/>
</dbReference>
<dbReference type="GeneID" id="93575234"/>
<organism evidence="2 3">
    <name type="scientific">Aspergillus brasiliensis (strain CBS 101740 / IMI 381727 / IBT 21946)</name>
    <dbReference type="NCBI Taxonomy" id="767769"/>
    <lineage>
        <taxon>Eukaryota</taxon>
        <taxon>Fungi</taxon>
        <taxon>Dikarya</taxon>
        <taxon>Ascomycota</taxon>
        <taxon>Pezizomycotina</taxon>
        <taxon>Eurotiomycetes</taxon>
        <taxon>Eurotiomycetidae</taxon>
        <taxon>Eurotiales</taxon>
        <taxon>Aspergillaceae</taxon>
        <taxon>Aspergillus</taxon>
        <taxon>Aspergillus subgen. Circumdati</taxon>
    </lineage>
</organism>
<accession>A0A1L9U9Y0</accession>
<keyword evidence="3" id="KW-1185">Reference proteome</keyword>
<sequence length="105" mass="11841">MPHTKTDTSFRFPQDEDQRRRLHNTTQDQRAAQRQQSSSQSATAAYQAADPTSNWGPEEFFETTVDEYGNPVTDEWSFTDGAKMSRGISGQDEADAFEAANARFD</sequence>